<accession>A0A5Q6PBQ1</accession>
<dbReference type="EMBL" id="VUAA01000134">
    <property type="protein sequence ID" value="KAA1252308.1"/>
    <property type="molecule type" value="Genomic_DNA"/>
</dbReference>
<dbReference type="Proteomes" id="UP000323225">
    <property type="component" value="Unassembled WGS sequence"/>
</dbReference>
<evidence type="ECO:0000313" key="2">
    <source>
        <dbReference type="Proteomes" id="UP000323225"/>
    </source>
</evidence>
<protein>
    <submittedName>
        <fullName evidence="1">Uncharacterized protein</fullName>
    </submittedName>
</protein>
<reference evidence="1 2" key="1">
    <citation type="submission" date="2019-09" db="EMBL/GenBank/DDBJ databases">
        <authorList>
            <person name="Kritzky A."/>
            <person name="Schelkanova E.Y."/>
            <person name="Alkhova Z.V."/>
            <person name="Smirnova N.I."/>
        </authorList>
    </citation>
    <scope>NUCLEOTIDE SEQUENCE [LARGE SCALE GENOMIC DNA]</scope>
    <source>
        <strain evidence="1 2">M1526</strain>
    </source>
</reference>
<comment type="caution">
    <text evidence="1">The sequence shown here is derived from an EMBL/GenBank/DDBJ whole genome shotgun (WGS) entry which is preliminary data.</text>
</comment>
<evidence type="ECO:0000313" key="1">
    <source>
        <dbReference type="EMBL" id="KAA1252308.1"/>
    </source>
</evidence>
<gene>
    <name evidence="1" type="ORF">F0M16_23775</name>
</gene>
<dbReference type="AlphaFoldDB" id="A0A5Q6PBQ1"/>
<dbReference type="RefSeq" id="WP_148523209.1">
    <property type="nucleotide sequence ID" value="NZ_VSIK01000039.1"/>
</dbReference>
<name>A0A5Q6PBQ1_VIBCL</name>
<organism evidence="1 2">
    <name type="scientific">Vibrio cholerae</name>
    <dbReference type="NCBI Taxonomy" id="666"/>
    <lineage>
        <taxon>Bacteria</taxon>
        <taxon>Pseudomonadati</taxon>
        <taxon>Pseudomonadota</taxon>
        <taxon>Gammaproteobacteria</taxon>
        <taxon>Vibrionales</taxon>
        <taxon>Vibrionaceae</taxon>
        <taxon>Vibrio</taxon>
    </lineage>
</organism>
<sequence length="106" mass="11793">MINRTASTQYDDWTGGSAFDDADTNDLNDYARNAGHIQPDERIFSFEASYIHVTNQVMVTINYTSLSYDEVKSTGASLSKTSFDLSPDDFFGVFKRANFAAARKGL</sequence>
<proteinExistence type="predicted"/>